<keyword evidence="11" id="KW-1185">Reference proteome</keyword>
<evidence type="ECO:0000256" key="2">
    <source>
        <dbReference type="ARBA" id="ARBA00022475"/>
    </source>
</evidence>
<dbReference type="SUPFAM" id="SSF103481">
    <property type="entry name" value="Multidrug resistance efflux transporter EmrE"/>
    <property type="match status" value="2"/>
</dbReference>
<feature type="transmembrane region" description="Helical" evidence="7">
    <location>
        <begin position="329"/>
        <end position="348"/>
    </location>
</feature>
<dbReference type="EMBL" id="JBGBPQ010000018">
    <property type="protein sequence ID" value="KAL1506929.1"/>
    <property type="molecule type" value="Genomic_DNA"/>
</dbReference>
<sequence length="411" mass="43028">MAVLLVPLALLLSITPSPWIQPSKTHLGIPSSTCAQTGMSPLHRASLHRLPLRRHPPAVLRAADKPPSPPHADDPRRPLRVGPSRELLVLALVPLAWGTYGPAIKTLYALDAPPPELLFSALNYVVSAAALTAAAPLLRPRPHSTSGNAPRGDRSKGVRGRLIEPKAARAGLELSAYLFIGSTVQLFGIQQTTASHAAFIVQLTTVIVPLLEAAFARVLPSARTVGLCALAFTGVALMVTSDSGGEQLSSSLTGDGLVAISAIAYSLHVVRLGYHAPRLPAIKLARAKEVSRLFYAIGTLAVGLQVAPGQAMALDAFIASFRLSPEQALTALLIICWSGVVTTAFASWGQSFGQSAVSPGTASVVYASQPIWSATFGFFLLHETLRPQGLFGASLVLLAVGTAGLADSKEP</sequence>
<keyword evidence="4 7" id="KW-1133">Transmembrane helix</keyword>
<dbReference type="Proteomes" id="UP001515480">
    <property type="component" value="Unassembled WGS sequence"/>
</dbReference>
<dbReference type="PANTHER" id="PTHR42920:SF23">
    <property type="entry name" value="EAMA DOMAIN-CONTAINING PROTEIN"/>
    <property type="match status" value="1"/>
</dbReference>
<feature type="region of interest" description="Disordered" evidence="6">
    <location>
        <begin position="60"/>
        <end position="80"/>
    </location>
</feature>
<gene>
    <name evidence="10" type="ORF">AB1Y20_007793</name>
</gene>
<evidence type="ECO:0000256" key="6">
    <source>
        <dbReference type="SAM" id="MobiDB-lite"/>
    </source>
</evidence>
<feature type="transmembrane region" description="Helical" evidence="7">
    <location>
        <begin position="222"/>
        <end position="240"/>
    </location>
</feature>
<feature type="domain" description="EamA" evidence="9">
    <location>
        <begin position="315"/>
        <end position="400"/>
    </location>
</feature>
<organism evidence="10 11">
    <name type="scientific">Prymnesium parvum</name>
    <name type="common">Toxic golden alga</name>
    <dbReference type="NCBI Taxonomy" id="97485"/>
    <lineage>
        <taxon>Eukaryota</taxon>
        <taxon>Haptista</taxon>
        <taxon>Haptophyta</taxon>
        <taxon>Prymnesiophyceae</taxon>
        <taxon>Prymnesiales</taxon>
        <taxon>Prymnesiaceae</taxon>
        <taxon>Prymnesium</taxon>
    </lineage>
</organism>
<feature type="transmembrane region" description="Helical" evidence="7">
    <location>
        <begin position="294"/>
        <end position="317"/>
    </location>
</feature>
<keyword evidence="8" id="KW-0732">Signal</keyword>
<feature type="transmembrane region" description="Helical" evidence="7">
    <location>
        <begin position="197"/>
        <end position="216"/>
    </location>
</feature>
<dbReference type="GO" id="GO:0005886">
    <property type="term" value="C:plasma membrane"/>
    <property type="evidence" value="ECO:0007669"/>
    <property type="project" value="UniProtKB-SubCell"/>
</dbReference>
<reference evidence="10 11" key="1">
    <citation type="journal article" date="2024" name="Science">
        <title>Giant polyketide synthase enzymes in the biosynthesis of giant marine polyether toxins.</title>
        <authorList>
            <person name="Fallon T.R."/>
            <person name="Shende V.V."/>
            <person name="Wierzbicki I.H."/>
            <person name="Pendleton A.L."/>
            <person name="Watervoot N.F."/>
            <person name="Auber R.P."/>
            <person name="Gonzalez D.J."/>
            <person name="Wisecaver J.H."/>
            <person name="Moore B.S."/>
        </authorList>
    </citation>
    <scope>NUCLEOTIDE SEQUENCE [LARGE SCALE GENOMIC DNA]</scope>
    <source>
        <strain evidence="10 11">12B1</strain>
    </source>
</reference>
<feature type="chain" id="PRO_5044284279" description="EamA domain-containing protein" evidence="8">
    <location>
        <begin position="17"/>
        <end position="411"/>
    </location>
</feature>
<feature type="signal peptide" evidence="8">
    <location>
        <begin position="1"/>
        <end position="16"/>
    </location>
</feature>
<keyword evidence="5 7" id="KW-0472">Membrane</keyword>
<dbReference type="PANTHER" id="PTHR42920">
    <property type="entry name" value="OS03G0707200 PROTEIN-RELATED"/>
    <property type="match status" value="1"/>
</dbReference>
<dbReference type="Pfam" id="PF00892">
    <property type="entry name" value="EamA"/>
    <property type="match status" value="2"/>
</dbReference>
<feature type="domain" description="EamA" evidence="9">
    <location>
        <begin position="87"/>
        <end position="239"/>
    </location>
</feature>
<evidence type="ECO:0000256" key="1">
    <source>
        <dbReference type="ARBA" id="ARBA00004651"/>
    </source>
</evidence>
<evidence type="ECO:0000256" key="5">
    <source>
        <dbReference type="ARBA" id="ARBA00023136"/>
    </source>
</evidence>
<keyword evidence="2" id="KW-1003">Cell membrane</keyword>
<dbReference type="InterPro" id="IPR037185">
    <property type="entry name" value="EmrE-like"/>
</dbReference>
<comment type="subcellular location">
    <subcellularLocation>
        <location evidence="1">Cell membrane</location>
        <topology evidence="1">Multi-pass membrane protein</topology>
    </subcellularLocation>
</comment>
<name>A0AB34IUZ0_PRYPA</name>
<feature type="compositionally biased region" description="Basic and acidic residues" evidence="6">
    <location>
        <begin position="151"/>
        <end position="160"/>
    </location>
</feature>
<evidence type="ECO:0000256" key="8">
    <source>
        <dbReference type="SAM" id="SignalP"/>
    </source>
</evidence>
<evidence type="ECO:0000256" key="3">
    <source>
        <dbReference type="ARBA" id="ARBA00022692"/>
    </source>
</evidence>
<evidence type="ECO:0000313" key="10">
    <source>
        <dbReference type="EMBL" id="KAL1506929.1"/>
    </source>
</evidence>
<keyword evidence="3 7" id="KW-0812">Transmembrane</keyword>
<evidence type="ECO:0000259" key="9">
    <source>
        <dbReference type="Pfam" id="PF00892"/>
    </source>
</evidence>
<dbReference type="InterPro" id="IPR000620">
    <property type="entry name" value="EamA_dom"/>
</dbReference>
<dbReference type="AlphaFoldDB" id="A0AB34IUZ0"/>
<comment type="caution">
    <text evidence="10">The sequence shown here is derived from an EMBL/GenBank/DDBJ whole genome shotgun (WGS) entry which is preliminary data.</text>
</comment>
<feature type="region of interest" description="Disordered" evidence="6">
    <location>
        <begin position="139"/>
        <end position="160"/>
    </location>
</feature>
<evidence type="ECO:0000313" key="11">
    <source>
        <dbReference type="Proteomes" id="UP001515480"/>
    </source>
</evidence>
<accession>A0AB34IUZ0</accession>
<evidence type="ECO:0000256" key="4">
    <source>
        <dbReference type="ARBA" id="ARBA00022989"/>
    </source>
</evidence>
<proteinExistence type="predicted"/>
<protein>
    <recommendedName>
        <fullName evidence="9">EamA domain-containing protein</fullName>
    </recommendedName>
</protein>
<feature type="transmembrane region" description="Helical" evidence="7">
    <location>
        <begin position="252"/>
        <end position="274"/>
    </location>
</feature>
<dbReference type="InterPro" id="IPR051258">
    <property type="entry name" value="Diverse_Substrate_Transporter"/>
</dbReference>
<evidence type="ECO:0000256" key="7">
    <source>
        <dbReference type="SAM" id="Phobius"/>
    </source>
</evidence>